<dbReference type="InterPro" id="IPR025139">
    <property type="entry name" value="DUF4062"/>
</dbReference>
<name>A0A914VYD7_9BILA</name>
<evidence type="ECO:0000256" key="1">
    <source>
        <dbReference type="ARBA" id="ARBA00022574"/>
    </source>
</evidence>
<dbReference type="PANTHER" id="PTHR19871:SF14">
    <property type="entry name" value="DUF4062 DOMAIN-CONTAINING PROTEIN"/>
    <property type="match status" value="1"/>
</dbReference>
<organism evidence="4 5">
    <name type="scientific">Plectus sambesii</name>
    <dbReference type="NCBI Taxonomy" id="2011161"/>
    <lineage>
        <taxon>Eukaryota</taxon>
        <taxon>Metazoa</taxon>
        <taxon>Ecdysozoa</taxon>
        <taxon>Nematoda</taxon>
        <taxon>Chromadorea</taxon>
        <taxon>Plectida</taxon>
        <taxon>Plectina</taxon>
        <taxon>Plectoidea</taxon>
        <taxon>Plectidae</taxon>
        <taxon>Plectus</taxon>
    </lineage>
</organism>
<dbReference type="InterPro" id="IPR007111">
    <property type="entry name" value="NACHT_NTPase"/>
</dbReference>
<dbReference type="SUPFAM" id="SSF52540">
    <property type="entry name" value="P-loop containing nucleoside triphosphate hydrolases"/>
    <property type="match status" value="1"/>
</dbReference>
<dbReference type="Pfam" id="PF13271">
    <property type="entry name" value="DUF4062"/>
    <property type="match status" value="1"/>
</dbReference>
<dbReference type="PROSITE" id="PS50837">
    <property type="entry name" value="NACHT"/>
    <property type="match status" value="1"/>
</dbReference>
<accession>A0A914VYD7</accession>
<dbReference type="Pfam" id="PF05729">
    <property type="entry name" value="NACHT"/>
    <property type="match status" value="1"/>
</dbReference>
<evidence type="ECO:0000259" key="3">
    <source>
        <dbReference type="PROSITE" id="PS50837"/>
    </source>
</evidence>
<dbReference type="WBParaSite" id="PSAMB.scaffold2762size21434.g19124.t1">
    <property type="protein sequence ID" value="PSAMB.scaffold2762size21434.g19124.t1"/>
    <property type="gene ID" value="PSAMB.scaffold2762size21434.g19124"/>
</dbReference>
<feature type="domain" description="NACHT" evidence="3">
    <location>
        <begin position="390"/>
        <end position="748"/>
    </location>
</feature>
<sequence>MATDKADKVVAEKFDRVFAGFLDGIPSPMSKLVRVFTSSTFTDTTTERNSLMEEVYPALKEYCRETHGLDFQVVDMRWGVRDEATDDHMTTQLCMNEIGNCQRLSMGPSFVAFLCQKYGYRPLPSEILSTELDLLKKTLRDAREDVTLLETWYIEDANAVPSLCILQPISSILVNFNNKRIPKLQEQDASAWWETEGKMQKLLRKAARICYEKGRFTHEQMHNYFMSVTEREVINGILKAKHQKEHCLCYVRHINNINMNQLRSASRFVDIAQNQVDVEAQKLLSNLRDERVPSKLDVVNIKRFTIEWAGRDGIDVQFHADYLRQFCADFYKNITQMVDSAMEKHAKYRDRAFTEILQHLHNGQMVSSAFYGRDTELAIAQNYIRSSSNLPLVCYGENGCGKTSIIAMIATMLREWLCKERKCKPVVVLRFLGTSPESSSITQLLISVCDQIAYNYDPELRGQAPAELSKLFSHFKRMTMLATGDQPLVILFDSLDLLSKVDGAHELLWFPPTLPPNVKLVISTTPGASNIFKTMKRLVEVEEQYVQVPSLGQELALTVVSEWLKTAGRTLSQRQWELVTKALSKSTLPIFVKLVYATVRRWKSYSRAQDTLLSQSVHEAIHALFDRTESQHGKLLVSHALSYITAARSGISDSEVEDLISLDDKVLDDVYQYHLPPVRRIPPLLWSRIRADLPGYLSERAADGVIVLNWYHQQFREAAIERYFKNLNHLQMTHSSIADYFLGIWGGVPKPFQYTEMQKQRFGVVENEGLADRKVPKQPNMFHSKDGSEVRYNTRKLNELPYHLLRAGRHEELLSKCLFCFEFLHAKVRSFPLQAVLSDYEDATSLLTDNNTKKQLGLVADALRLSARHPYMLAFELVGRLLPLIAENDRVKMLL</sequence>
<dbReference type="Gene3D" id="3.40.50.300">
    <property type="entry name" value="P-loop containing nucleotide triphosphate hydrolases"/>
    <property type="match status" value="1"/>
</dbReference>
<keyword evidence="4" id="KW-1185">Reference proteome</keyword>
<dbReference type="AlphaFoldDB" id="A0A914VYD7"/>
<reference evidence="5" key="1">
    <citation type="submission" date="2022-11" db="UniProtKB">
        <authorList>
            <consortium name="WormBaseParasite"/>
        </authorList>
    </citation>
    <scope>IDENTIFICATION</scope>
</reference>
<proteinExistence type="predicted"/>
<protein>
    <submittedName>
        <fullName evidence="5">NACHT domain-containing protein</fullName>
    </submittedName>
</protein>
<evidence type="ECO:0000256" key="2">
    <source>
        <dbReference type="ARBA" id="ARBA00022737"/>
    </source>
</evidence>
<evidence type="ECO:0000313" key="5">
    <source>
        <dbReference type="WBParaSite" id="PSAMB.scaffold2762size21434.g19124.t1"/>
    </source>
</evidence>
<dbReference type="PANTHER" id="PTHR19871">
    <property type="entry name" value="BETA TRANSDUCIN-RELATED PROTEIN"/>
    <property type="match status" value="1"/>
</dbReference>
<dbReference type="Proteomes" id="UP000887566">
    <property type="component" value="Unplaced"/>
</dbReference>
<evidence type="ECO:0000313" key="4">
    <source>
        <dbReference type="Proteomes" id="UP000887566"/>
    </source>
</evidence>
<keyword evidence="1" id="KW-0853">WD repeat</keyword>
<dbReference type="Pfam" id="PF25469">
    <property type="entry name" value="WHD_NWD1"/>
    <property type="match status" value="1"/>
</dbReference>
<dbReference type="InterPro" id="IPR052752">
    <property type="entry name" value="NACHT-WD_repeat"/>
</dbReference>
<dbReference type="Gene3D" id="1.25.40.370">
    <property type="match status" value="1"/>
</dbReference>
<dbReference type="InterPro" id="IPR027417">
    <property type="entry name" value="P-loop_NTPase"/>
</dbReference>
<dbReference type="InterPro" id="IPR057588">
    <property type="entry name" value="NWD1/2-like_WH"/>
</dbReference>
<keyword evidence="2" id="KW-0677">Repeat</keyword>